<reference evidence="10 11" key="1">
    <citation type="submission" date="2016-03" db="EMBL/GenBank/DDBJ databases">
        <title>Comparative genomics of the ectomycorrhizal sister species Rhizopogon vinicolor and Rhizopogon vesiculosus (Basidiomycota: Boletales) reveals a divergence of the mating type B locus.</title>
        <authorList>
            <person name="Mujic A.B."/>
            <person name="Kuo A."/>
            <person name="Tritt A."/>
            <person name="Lipzen A."/>
            <person name="Chen C."/>
            <person name="Johnson J."/>
            <person name="Sharma A."/>
            <person name="Barry K."/>
            <person name="Grigoriev I.V."/>
            <person name="Spatafora J.W."/>
        </authorList>
    </citation>
    <scope>NUCLEOTIDE SEQUENCE [LARGE SCALE GENOMIC DNA]</scope>
    <source>
        <strain evidence="10 11">AM-OR11-056</strain>
    </source>
</reference>
<dbReference type="PANTHER" id="PTHR22930:SF228">
    <property type="entry name" value="PROTEIN ALP1-LIKE"/>
    <property type="match status" value="1"/>
</dbReference>
<dbReference type="Proteomes" id="UP000183567">
    <property type="component" value="Unassembled WGS sequence"/>
</dbReference>
<dbReference type="GO" id="GO:0046872">
    <property type="term" value="F:metal ion binding"/>
    <property type="evidence" value="ECO:0007669"/>
    <property type="project" value="UniProtKB-KW"/>
</dbReference>
<evidence type="ECO:0000256" key="4">
    <source>
        <dbReference type="ARBA" id="ARBA00022722"/>
    </source>
</evidence>
<comment type="cofactor">
    <cofactor evidence="1">
        <name>a divalent metal cation</name>
        <dbReference type="ChEBI" id="CHEBI:60240"/>
    </cofactor>
</comment>
<dbReference type="PANTHER" id="PTHR22930">
    <property type="match status" value="1"/>
</dbReference>
<evidence type="ECO:0000256" key="2">
    <source>
        <dbReference type="ARBA" id="ARBA00004123"/>
    </source>
</evidence>
<dbReference type="AlphaFoldDB" id="A0A1J8R2A9"/>
<evidence type="ECO:0000313" key="10">
    <source>
        <dbReference type="EMBL" id="OJA18036.1"/>
    </source>
</evidence>
<dbReference type="GO" id="GO:0004518">
    <property type="term" value="F:nuclease activity"/>
    <property type="evidence" value="ECO:0007669"/>
    <property type="project" value="UniProtKB-KW"/>
</dbReference>
<dbReference type="EMBL" id="LVVM01001661">
    <property type="protein sequence ID" value="OJA18036.1"/>
    <property type="molecule type" value="Genomic_DNA"/>
</dbReference>
<feature type="domain" description="DUF8040" evidence="9">
    <location>
        <begin position="25"/>
        <end position="119"/>
    </location>
</feature>
<sequence>MVAQLIVGIVIAYMTPFLDKEPYHTSILSGHAWVQELINGHPDRIKNELGMRKNVFRALVRELEACGLRDSKYIMLDEQVAIFLYTCVTGLSSRHVAERFQHSHTTMQKYFKRVLLALSSAPFYNKFVFLPLEDAPIPKEISDNSKLFPYFSGVLGAMDGTHIACCPSAEERRLSRNRKGGVSQNCLACCSFDLRFQYVLSGWDGSTSDSTIYNNARLTDLYIPHGRYYLADAGFGICSALLVPYRSVRYHLAEWGRAAVR</sequence>
<feature type="domain" description="DDE Tnp4" evidence="8">
    <location>
        <begin position="158"/>
        <end position="246"/>
    </location>
</feature>
<keyword evidence="4" id="KW-0540">Nuclease</keyword>
<dbReference type="Pfam" id="PF26138">
    <property type="entry name" value="DUF8040"/>
    <property type="match status" value="1"/>
</dbReference>
<evidence type="ECO:0000256" key="6">
    <source>
        <dbReference type="ARBA" id="ARBA00022801"/>
    </source>
</evidence>
<protein>
    <submittedName>
        <fullName evidence="10">Uncharacterized protein</fullName>
    </submittedName>
</protein>
<evidence type="ECO:0000259" key="8">
    <source>
        <dbReference type="Pfam" id="PF13359"/>
    </source>
</evidence>
<dbReference type="Pfam" id="PF13359">
    <property type="entry name" value="DDE_Tnp_4"/>
    <property type="match status" value="1"/>
</dbReference>
<evidence type="ECO:0000256" key="7">
    <source>
        <dbReference type="ARBA" id="ARBA00023242"/>
    </source>
</evidence>
<organism evidence="10 11">
    <name type="scientific">Rhizopogon vesiculosus</name>
    <dbReference type="NCBI Taxonomy" id="180088"/>
    <lineage>
        <taxon>Eukaryota</taxon>
        <taxon>Fungi</taxon>
        <taxon>Dikarya</taxon>
        <taxon>Basidiomycota</taxon>
        <taxon>Agaricomycotina</taxon>
        <taxon>Agaricomycetes</taxon>
        <taxon>Agaricomycetidae</taxon>
        <taxon>Boletales</taxon>
        <taxon>Suillineae</taxon>
        <taxon>Rhizopogonaceae</taxon>
        <taxon>Rhizopogon</taxon>
    </lineage>
</organism>
<name>A0A1J8R2A9_9AGAM</name>
<evidence type="ECO:0000256" key="3">
    <source>
        <dbReference type="ARBA" id="ARBA00006958"/>
    </source>
</evidence>
<dbReference type="InterPro" id="IPR058353">
    <property type="entry name" value="DUF8040"/>
</dbReference>
<keyword evidence="6" id="KW-0378">Hydrolase</keyword>
<evidence type="ECO:0000256" key="1">
    <source>
        <dbReference type="ARBA" id="ARBA00001968"/>
    </source>
</evidence>
<evidence type="ECO:0000313" key="11">
    <source>
        <dbReference type="Proteomes" id="UP000183567"/>
    </source>
</evidence>
<evidence type="ECO:0000256" key="5">
    <source>
        <dbReference type="ARBA" id="ARBA00022723"/>
    </source>
</evidence>
<comment type="similarity">
    <text evidence="3">Belongs to the HARBI1 family.</text>
</comment>
<comment type="subcellular location">
    <subcellularLocation>
        <location evidence="2">Nucleus</location>
    </subcellularLocation>
</comment>
<keyword evidence="11" id="KW-1185">Reference proteome</keyword>
<dbReference type="InterPro" id="IPR045249">
    <property type="entry name" value="HARBI1-like"/>
</dbReference>
<dbReference type="InterPro" id="IPR027806">
    <property type="entry name" value="HARBI1_dom"/>
</dbReference>
<accession>A0A1J8R2A9</accession>
<proteinExistence type="inferred from homology"/>
<keyword evidence="5" id="KW-0479">Metal-binding</keyword>
<dbReference type="GO" id="GO:0005634">
    <property type="term" value="C:nucleus"/>
    <property type="evidence" value="ECO:0007669"/>
    <property type="project" value="UniProtKB-SubCell"/>
</dbReference>
<evidence type="ECO:0000259" key="9">
    <source>
        <dbReference type="Pfam" id="PF26138"/>
    </source>
</evidence>
<dbReference type="OrthoDB" id="2649332at2759"/>
<dbReference type="GO" id="GO:0016787">
    <property type="term" value="F:hydrolase activity"/>
    <property type="evidence" value="ECO:0007669"/>
    <property type="project" value="UniProtKB-KW"/>
</dbReference>
<comment type="caution">
    <text evidence="10">The sequence shown here is derived from an EMBL/GenBank/DDBJ whole genome shotgun (WGS) entry which is preliminary data.</text>
</comment>
<gene>
    <name evidence="10" type="ORF">AZE42_13491</name>
</gene>
<dbReference type="STRING" id="180088.A0A1J8R2A9"/>
<keyword evidence="7" id="KW-0539">Nucleus</keyword>